<reference evidence="2 3" key="1">
    <citation type="journal article" date="2022" name="Allergy">
        <title>Genome assembly and annotation of Periplaneta americana reveal a comprehensive cockroach allergen profile.</title>
        <authorList>
            <person name="Wang L."/>
            <person name="Xiong Q."/>
            <person name="Saelim N."/>
            <person name="Wang L."/>
            <person name="Nong W."/>
            <person name="Wan A.T."/>
            <person name="Shi M."/>
            <person name="Liu X."/>
            <person name="Cao Q."/>
            <person name="Hui J.H.L."/>
            <person name="Sookrung N."/>
            <person name="Leung T.F."/>
            <person name="Tungtrongchitr A."/>
            <person name="Tsui S.K.W."/>
        </authorList>
    </citation>
    <scope>NUCLEOTIDE SEQUENCE [LARGE SCALE GENOMIC DNA]</scope>
    <source>
        <strain evidence="2">PWHHKU_190912</strain>
    </source>
</reference>
<name>A0ABQ8TBY1_PERAM</name>
<dbReference type="EMBL" id="JAJSOF020000011">
    <property type="protein sequence ID" value="KAJ4444055.1"/>
    <property type="molecule type" value="Genomic_DNA"/>
</dbReference>
<proteinExistence type="predicted"/>
<dbReference type="PANTHER" id="PTHR47027">
    <property type="entry name" value="REVERSE TRANSCRIPTASE DOMAIN-CONTAINING PROTEIN"/>
    <property type="match status" value="1"/>
</dbReference>
<organism evidence="2 3">
    <name type="scientific">Periplaneta americana</name>
    <name type="common">American cockroach</name>
    <name type="synonym">Blatta americana</name>
    <dbReference type="NCBI Taxonomy" id="6978"/>
    <lineage>
        <taxon>Eukaryota</taxon>
        <taxon>Metazoa</taxon>
        <taxon>Ecdysozoa</taxon>
        <taxon>Arthropoda</taxon>
        <taxon>Hexapoda</taxon>
        <taxon>Insecta</taxon>
        <taxon>Pterygota</taxon>
        <taxon>Neoptera</taxon>
        <taxon>Polyneoptera</taxon>
        <taxon>Dictyoptera</taxon>
        <taxon>Blattodea</taxon>
        <taxon>Blattoidea</taxon>
        <taxon>Blattidae</taxon>
        <taxon>Blattinae</taxon>
        <taxon>Periplaneta</taxon>
    </lineage>
</organism>
<evidence type="ECO:0000313" key="2">
    <source>
        <dbReference type="EMBL" id="KAJ4444055.1"/>
    </source>
</evidence>
<dbReference type="PANTHER" id="PTHR47027:SF30">
    <property type="entry name" value="THAP-TYPE DOMAIN-CONTAINING PROTEIN"/>
    <property type="match status" value="1"/>
</dbReference>
<keyword evidence="3" id="KW-1185">Reference proteome</keyword>
<comment type="caution">
    <text evidence="2">The sequence shown here is derived from an EMBL/GenBank/DDBJ whole genome shotgun (WGS) entry which is preliminary data.</text>
</comment>
<evidence type="ECO:0000259" key="1">
    <source>
        <dbReference type="Pfam" id="PF00078"/>
    </source>
</evidence>
<accession>A0ABQ8TBY1</accession>
<feature type="domain" description="Reverse transcriptase" evidence="1">
    <location>
        <begin position="16"/>
        <end position="92"/>
    </location>
</feature>
<protein>
    <recommendedName>
        <fullName evidence="1">Reverse transcriptase domain-containing protein</fullName>
    </recommendedName>
</protein>
<evidence type="ECO:0000313" key="3">
    <source>
        <dbReference type="Proteomes" id="UP001148838"/>
    </source>
</evidence>
<dbReference type="InterPro" id="IPR000477">
    <property type="entry name" value="RT_dom"/>
</dbReference>
<dbReference type="Pfam" id="PF00078">
    <property type="entry name" value="RVT_1"/>
    <property type="match status" value="1"/>
</dbReference>
<sequence length="580" mass="67172">MASAVEDDFKVGSTILNTILFADDQVVFADKEDNLQLALFQLNKTMSKYYLTVSHEKTKVMAFIGKYQIRSKIILNNMILEQVRHFNYLGCDISFDEERDLKQKVHRFQSICGTIKRTLKNKTRKDTVLKFYKTMAVPVLAYGAETWAMNRSDKRIIETAEMRFLRYVAGCTLRDHIRSEDIRAHLNIFCLNKRIEENQVQWKEHISRMPDERLVKQVLQYRPTGERKKVSDETAHQSLMLAGSEFQSLGRAIVKEDEYEEVRWDGIVSIVSWRERVFRLWWEESQLSEDRSELVNDTIKVMERSSEPILTGSIELILTQNGKTTFGLSVVPQHWQLLKHVALCITFPVVNPDYTAFRSKVSTADLTSTSRCRQLFPRKLMIMNTLSEDEFKTAHNISDTKSSYILIEPKLYRNKAQLTFVLLPQTRSRFVAGHVLELVDMLNVMFYLTTLATAEVISASPDVPEFCPAGVLLHASKSTDMSLYLNAIDLARDRTRNLGHRRPALYQLANQVDFVDMFSSSISISIVRQSNNMPLKTSGKIKLSRYHKVYWGRCTRINMEVYVTKKEGKTSLFFFFAIYL</sequence>
<dbReference type="Proteomes" id="UP001148838">
    <property type="component" value="Unassembled WGS sequence"/>
</dbReference>
<gene>
    <name evidence="2" type="ORF">ANN_05844</name>
</gene>